<evidence type="ECO:0000313" key="2">
    <source>
        <dbReference type="Proteomes" id="UP001497680"/>
    </source>
</evidence>
<keyword evidence="2" id="KW-1185">Reference proteome</keyword>
<reference evidence="1 2" key="1">
    <citation type="journal article" date="2022" name="New Phytol.">
        <title>Ecological generalism drives hyperdiversity of secondary metabolite gene clusters in xylarialean endophytes.</title>
        <authorList>
            <person name="Franco M.E.E."/>
            <person name="Wisecaver J.H."/>
            <person name="Arnold A.E."/>
            <person name="Ju Y.M."/>
            <person name="Slot J.C."/>
            <person name="Ahrendt S."/>
            <person name="Moore L.P."/>
            <person name="Eastman K.E."/>
            <person name="Scott K."/>
            <person name="Konkel Z."/>
            <person name="Mondo S.J."/>
            <person name="Kuo A."/>
            <person name="Hayes R.D."/>
            <person name="Haridas S."/>
            <person name="Andreopoulos B."/>
            <person name="Riley R."/>
            <person name="LaButti K."/>
            <person name="Pangilinan J."/>
            <person name="Lipzen A."/>
            <person name="Amirebrahimi M."/>
            <person name="Yan J."/>
            <person name="Adam C."/>
            <person name="Keymanesh K."/>
            <person name="Ng V."/>
            <person name="Louie K."/>
            <person name="Northen T."/>
            <person name="Drula E."/>
            <person name="Henrissat B."/>
            <person name="Hsieh H.M."/>
            <person name="Youens-Clark K."/>
            <person name="Lutzoni F."/>
            <person name="Miadlikowska J."/>
            <person name="Eastwood D.C."/>
            <person name="Hamelin R.C."/>
            <person name="Grigoriev I.V."/>
            <person name="U'Ren J.M."/>
        </authorList>
    </citation>
    <scope>NUCLEOTIDE SEQUENCE [LARGE SCALE GENOMIC DNA]</scope>
    <source>
        <strain evidence="1 2">ER1909</strain>
    </source>
</reference>
<accession>A0ACC0DDS6</accession>
<protein>
    <submittedName>
        <fullName evidence="1">Cohesin loading factor-domain-containing protein</fullName>
    </submittedName>
</protein>
<dbReference type="Proteomes" id="UP001497680">
    <property type="component" value="Unassembled WGS sequence"/>
</dbReference>
<dbReference type="EMBL" id="MU394289">
    <property type="protein sequence ID" value="KAI6090904.1"/>
    <property type="molecule type" value="Genomic_DNA"/>
</dbReference>
<gene>
    <name evidence="1" type="ORF">F4821DRAFT_12427</name>
</gene>
<organism evidence="1 2">
    <name type="scientific">Hypoxylon rubiginosum</name>
    <dbReference type="NCBI Taxonomy" id="110542"/>
    <lineage>
        <taxon>Eukaryota</taxon>
        <taxon>Fungi</taxon>
        <taxon>Dikarya</taxon>
        <taxon>Ascomycota</taxon>
        <taxon>Pezizomycotina</taxon>
        <taxon>Sordariomycetes</taxon>
        <taxon>Xylariomycetidae</taxon>
        <taxon>Xylariales</taxon>
        <taxon>Hypoxylaceae</taxon>
        <taxon>Hypoxylon</taxon>
    </lineage>
</organism>
<comment type="caution">
    <text evidence="1">The sequence shown here is derived from an EMBL/GenBank/DDBJ whole genome shotgun (WGS) entry which is preliminary data.</text>
</comment>
<evidence type="ECO:0000313" key="1">
    <source>
        <dbReference type="EMBL" id="KAI6090904.1"/>
    </source>
</evidence>
<proteinExistence type="predicted"/>
<name>A0ACC0DDS6_9PEZI</name>
<sequence>MTYRGSMPHGHGPGFNGQQPQYPQAVNVNANANNAMGVNNGYDAWGNPQFQQYQNPAFTAIPYQHMQPQHQPQHHQHPHNTTQQIQPQQQNPNYQFQSYDPSFDQRPHQTMPHNNMNVAGHMMHTMQQPAQQPVHQHQYVQQPDWQHMPPPMPLPSPSYQAHQAMPSQVTPPITPQMMPQPQYQYQQNQHQRSMPQHANSPSASQSPQLPPQFLSNSNNRHVSTGMRMENASRVSASPRLTSQGIARSPSIGSARSPAPTPGLLPHHADTNSLLICLAEEFFSKARTASLSMWDNVDAQSLHEYQKLVATGLGCLEVVLDNTKLAPRLEAKVRFRYASILCAETDNVMEAETALTKGITLCERNRFDDLKYAMHFLQIKLLFSQQKVKAAMIAVDGRIRDAEVMKHHHWVYAFRFLKTSMYLQSANPSETHALENLKAITNLASQRDDRAVFVVASLLEGLSLLKTMKDDAIVRIQACIAQALKYQLDKSIHIPQLDALALMLDLACSLHQKSVQTIMQKLQELQDHMDACIADKSWHHVETELLLPIKKSSNTLVISQDTAAILRPGSDNDPCDYLTMSFWSKIEAFTVTYTYSGLALLYRTPRNDKRIFKLWEEAIGQIRKAGPRLRGEPHSLVDVIATADSQREWMCYLYILQGLHLSTYTRWPEVKNCLANLEEMVKPPVGNIVVLYSKYLLGVYHQGTGDLRMANLIFSHQIFSLDNEENGRNGSRKVAELDVSLLATFNRIWIMQHPDYRDDRLTLELLEQLRPLCADHHNMEIRTAYNLVLAAVQTSPPIPMTAVKMHISTALSNAQFLGNVQTLSIALNLMRAKLFQDIVGDQALKSAKAASNQAKRSGNTLWMSVADGMLAQSYDVQGQSLDAQKAWEDATQYARQAVDMMKNEGTD</sequence>